<organism evidence="1 2">
    <name type="scientific">Mycena indigotica</name>
    <dbReference type="NCBI Taxonomy" id="2126181"/>
    <lineage>
        <taxon>Eukaryota</taxon>
        <taxon>Fungi</taxon>
        <taxon>Dikarya</taxon>
        <taxon>Basidiomycota</taxon>
        <taxon>Agaricomycotina</taxon>
        <taxon>Agaricomycetes</taxon>
        <taxon>Agaricomycetidae</taxon>
        <taxon>Agaricales</taxon>
        <taxon>Marasmiineae</taxon>
        <taxon>Mycenaceae</taxon>
        <taxon>Mycena</taxon>
    </lineage>
</organism>
<name>A0A8H6SNZ8_9AGAR</name>
<evidence type="ECO:0000313" key="2">
    <source>
        <dbReference type="Proteomes" id="UP000636479"/>
    </source>
</evidence>
<evidence type="ECO:0000313" key="1">
    <source>
        <dbReference type="EMBL" id="KAF7303350.1"/>
    </source>
</evidence>
<gene>
    <name evidence="1" type="ORF">MIND_00562700</name>
</gene>
<dbReference type="Proteomes" id="UP000636479">
    <property type="component" value="Unassembled WGS sequence"/>
</dbReference>
<sequence length="154" mass="16763">MTRSHVTSFFFAFSRHAHSRTSSQTQRCICIQARSPQTQAQLLAHHTQGNAHILLAGRNADAAIDSFPKVANHHHEFLPCDVSLMGNVHDACATLLVRQHTDLPRLNFLVLSPGFFPVFGSREPTAEGIDNNAAAGRRAGACLLGAWCGDGQQH</sequence>
<dbReference type="RefSeq" id="XP_037220322.1">
    <property type="nucleotide sequence ID" value="XM_037362401.1"/>
</dbReference>
<dbReference type="AlphaFoldDB" id="A0A8H6SNZ8"/>
<reference evidence="1" key="1">
    <citation type="submission" date="2020-05" db="EMBL/GenBank/DDBJ databases">
        <title>Mycena genomes resolve the evolution of fungal bioluminescence.</title>
        <authorList>
            <person name="Tsai I.J."/>
        </authorList>
    </citation>
    <scope>NUCLEOTIDE SEQUENCE</scope>
    <source>
        <strain evidence="1">171206Taipei</strain>
    </source>
</reference>
<dbReference type="GeneID" id="59344917"/>
<dbReference type="EMBL" id="JACAZF010000005">
    <property type="protein sequence ID" value="KAF7303350.1"/>
    <property type="molecule type" value="Genomic_DNA"/>
</dbReference>
<dbReference type="OrthoDB" id="2898509at2759"/>
<accession>A0A8H6SNZ8</accession>
<protein>
    <submittedName>
        <fullName evidence="1">NAD(P)-binding protein</fullName>
    </submittedName>
</protein>
<proteinExistence type="predicted"/>
<dbReference type="Gene3D" id="3.40.50.720">
    <property type="entry name" value="NAD(P)-binding Rossmann-like Domain"/>
    <property type="match status" value="1"/>
</dbReference>
<comment type="caution">
    <text evidence="1">The sequence shown here is derived from an EMBL/GenBank/DDBJ whole genome shotgun (WGS) entry which is preliminary data.</text>
</comment>
<keyword evidence="2" id="KW-1185">Reference proteome</keyword>